<dbReference type="AlphaFoldDB" id="A0A947DEG7"/>
<evidence type="ECO:0000313" key="2">
    <source>
        <dbReference type="EMBL" id="MBT9315607.1"/>
    </source>
</evidence>
<dbReference type="InterPro" id="IPR024983">
    <property type="entry name" value="CHAT_dom"/>
</dbReference>
<name>A0A947DEG7_9CYAN</name>
<proteinExistence type="predicted"/>
<dbReference type="PANTHER" id="PTHR10098">
    <property type="entry name" value="RAPSYN-RELATED"/>
    <property type="match status" value="1"/>
</dbReference>
<protein>
    <submittedName>
        <fullName evidence="2">CHAT domain-containing protein</fullName>
    </submittedName>
</protein>
<accession>A0A947DEG7</accession>
<feature type="domain" description="CHAT" evidence="1">
    <location>
        <begin position="126"/>
        <end position="423"/>
    </location>
</feature>
<dbReference type="Proteomes" id="UP000717364">
    <property type="component" value="Unassembled WGS sequence"/>
</dbReference>
<keyword evidence="3" id="KW-1185">Reference proteome</keyword>
<sequence length="424" mass="46067">MAERGRTRAFTALMTQRERPGTAAENESLKLMEMTVLAQQQQTTLVEYSIIRIPELDDPVLYIWVISAEGKIDFRQRSLTGMNLRALVQYSRRAIGVRGRGFSSTFSSMNLSRTSEFGWWGDPTDELTELHQLLIDPIADLLPDDPEKTIVFIPQGELFLLPFPALLNSKGKYLIEQHTLLTSPSIQVLALTEEMADSRQKNLSFPAINSLSDPLIVGNPTMPTIVLRDETGRFTKEPLPGLPGAEQEAEDIAGFLGTSALTSDSATEAVVKRRLGSADLIHLATHGLLEYGDPTETGSQTMPGAMALAPGVSEDGLLTTAEILQMDLQASLVVLSACDTGRGRITGDGVIGLSRAFVAAGAPSLVVSLWAVPDASTAELMTEFYRQLSQGQTKAQALRQAMLITMETHQHPIAWSAFTLIGAN</sequence>
<organism evidence="2 3">
    <name type="scientific">Leptothoe spongobia TAU-MAC 1115</name>
    <dbReference type="NCBI Taxonomy" id="1967444"/>
    <lineage>
        <taxon>Bacteria</taxon>
        <taxon>Bacillati</taxon>
        <taxon>Cyanobacteriota</taxon>
        <taxon>Cyanophyceae</taxon>
        <taxon>Nodosilineales</taxon>
        <taxon>Cymatolegaceae</taxon>
        <taxon>Leptothoe</taxon>
        <taxon>Leptothoe spongobia</taxon>
    </lineage>
</organism>
<reference evidence="2" key="1">
    <citation type="submission" date="2020-11" db="EMBL/GenBank/DDBJ databases">
        <authorList>
            <person name="Konstantinou D."/>
            <person name="Gkelis S."/>
            <person name="Popin R."/>
            <person name="Fewer D."/>
            <person name="Sivonen K."/>
        </authorList>
    </citation>
    <scope>NUCLEOTIDE SEQUENCE</scope>
    <source>
        <strain evidence="2">TAU-MAC 1115</strain>
    </source>
</reference>
<dbReference type="PANTHER" id="PTHR10098:SF108">
    <property type="entry name" value="TETRATRICOPEPTIDE REPEAT PROTEIN 28"/>
    <property type="match status" value="1"/>
</dbReference>
<comment type="caution">
    <text evidence="2">The sequence shown here is derived from an EMBL/GenBank/DDBJ whole genome shotgun (WGS) entry which is preliminary data.</text>
</comment>
<dbReference type="Pfam" id="PF12770">
    <property type="entry name" value="CHAT"/>
    <property type="match status" value="1"/>
</dbReference>
<evidence type="ECO:0000259" key="1">
    <source>
        <dbReference type="Pfam" id="PF12770"/>
    </source>
</evidence>
<dbReference type="RefSeq" id="WP_215608675.1">
    <property type="nucleotide sequence ID" value="NZ_JADOES010000013.1"/>
</dbReference>
<dbReference type="EMBL" id="JADOES010000013">
    <property type="protein sequence ID" value="MBT9315607.1"/>
    <property type="molecule type" value="Genomic_DNA"/>
</dbReference>
<evidence type="ECO:0000313" key="3">
    <source>
        <dbReference type="Proteomes" id="UP000717364"/>
    </source>
</evidence>
<gene>
    <name evidence="2" type="ORF">IXB50_09235</name>
</gene>
<reference evidence="2" key="2">
    <citation type="journal article" date="2021" name="Mar. Drugs">
        <title>Genome Reduction and Secondary Metabolism of the Marine Sponge-Associated Cyanobacterium Leptothoe.</title>
        <authorList>
            <person name="Konstantinou D."/>
            <person name="Popin R.V."/>
            <person name="Fewer D.P."/>
            <person name="Sivonen K."/>
            <person name="Gkelis S."/>
        </authorList>
    </citation>
    <scope>NUCLEOTIDE SEQUENCE</scope>
    <source>
        <strain evidence="2">TAU-MAC 1115</strain>
    </source>
</reference>